<dbReference type="Proteomes" id="UP000000689">
    <property type="component" value="Chromosome 3"/>
</dbReference>
<dbReference type="EMBL" id="HE580269">
    <property type="protein sequence ID" value="CCD23769.1"/>
    <property type="molecule type" value="Genomic_DNA"/>
</dbReference>
<protein>
    <submittedName>
        <fullName evidence="2">Uncharacterized protein</fullName>
    </submittedName>
</protein>
<evidence type="ECO:0000313" key="3">
    <source>
        <dbReference type="Proteomes" id="UP000000689"/>
    </source>
</evidence>
<dbReference type="eggNOG" id="ENOG502SY8X">
    <property type="taxonomic scope" value="Eukaryota"/>
</dbReference>
<keyword evidence="3" id="KW-1185">Reference proteome</keyword>
<reference evidence="2 3" key="1">
    <citation type="journal article" date="2011" name="Proc. Natl. Acad. Sci. U.S.A.">
        <title>Evolutionary erosion of yeast sex chromosomes by mating-type switching accidents.</title>
        <authorList>
            <person name="Gordon J.L."/>
            <person name="Armisen D."/>
            <person name="Proux-Wera E."/>
            <person name="Oheigeartaigh S.S."/>
            <person name="Byrne K.P."/>
            <person name="Wolfe K.H."/>
        </authorList>
    </citation>
    <scope>NUCLEOTIDE SEQUENCE [LARGE SCALE GENOMIC DNA]</scope>
    <source>
        <strain evidence="3">ATCC 10597 / BCRC 20456 / CBS 421 / NBRC 0211 / NRRL Y-12639</strain>
    </source>
</reference>
<dbReference type="HOGENOM" id="CLU_918572_0_0_1"/>
<dbReference type="AlphaFoldDB" id="G0W7K8"/>
<feature type="chain" id="PRO_5003411302" evidence="1">
    <location>
        <begin position="25"/>
        <end position="271"/>
    </location>
</feature>
<accession>G0W7K8</accession>
<keyword evidence="1" id="KW-0732">Signal</keyword>
<dbReference type="OMA" id="CKARHED"/>
<dbReference type="KEGG" id="ndi:NDAI_0C01080"/>
<evidence type="ECO:0000256" key="1">
    <source>
        <dbReference type="SAM" id="SignalP"/>
    </source>
</evidence>
<dbReference type="OrthoDB" id="4068483at2759"/>
<feature type="signal peptide" evidence="1">
    <location>
        <begin position="1"/>
        <end position="24"/>
    </location>
</feature>
<sequence>MKLLTAYSIAALLAAASLAGMLKGQEGKEPNPSVLTLEKRAFPYYSYFMTSVRSVFAYFDASEPITVKVAWWEALIAGDGGLIDMVTDIENACKSCKAGHKDPPGGSCEDDAKAAVKSVLQNSLVGFLGWHLPKSITFVRSLKGSDKDNVNSLVPPLGKCAFMLCTYVLAGIKRIFGYFTGPLPVWVKVGWWVALVIADGIIFGPATQIENAYKSCVANYKDPPDGSCQDDILTVVHSGVEIMASAIVLRHLPELITLIRSQHRPSRSTVI</sequence>
<organism evidence="2 3">
    <name type="scientific">Naumovozyma dairenensis (strain ATCC 10597 / BCRC 20456 / CBS 421 / NBRC 0211 / NRRL Y-12639)</name>
    <name type="common">Saccharomyces dairenensis</name>
    <dbReference type="NCBI Taxonomy" id="1071378"/>
    <lineage>
        <taxon>Eukaryota</taxon>
        <taxon>Fungi</taxon>
        <taxon>Dikarya</taxon>
        <taxon>Ascomycota</taxon>
        <taxon>Saccharomycotina</taxon>
        <taxon>Saccharomycetes</taxon>
        <taxon>Saccharomycetales</taxon>
        <taxon>Saccharomycetaceae</taxon>
        <taxon>Naumovozyma</taxon>
    </lineage>
</organism>
<dbReference type="RefSeq" id="XP_003669012.1">
    <property type="nucleotide sequence ID" value="XM_003668964.1"/>
</dbReference>
<evidence type="ECO:0000313" key="2">
    <source>
        <dbReference type="EMBL" id="CCD23769.1"/>
    </source>
</evidence>
<name>G0W7K8_NAUDC</name>
<proteinExistence type="predicted"/>
<dbReference type="GeneID" id="11496384"/>
<gene>
    <name evidence="2" type="primary">NDAI0C01080</name>
    <name evidence="2" type="ordered locus">NDAI_0C01080</name>
</gene>